<accession>A0A4R6RNQ5</accession>
<dbReference type="Proteomes" id="UP000294547">
    <property type="component" value="Unassembled WGS sequence"/>
</dbReference>
<evidence type="ECO:0000256" key="1">
    <source>
        <dbReference type="SAM" id="Phobius"/>
    </source>
</evidence>
<feature type="transmembrane region" description="Helical" evidence="1">
    <location>
        <begin position="12"/>
        <end position="38"/>
    </location>
</feature>
<keyword evidence="3" id="KW-1185">Reference proteome</keyword>
<evidence type="ECO:0000313" key="3">
    <source>
        <dbReference type="Proteomes" id="UP000294547"/>
    </source>
</evidence>
<dbReference type="AlphaFoldDB" id="A0A4R6RNQ5"/>
<feature type="transmembrane region" description="Helical" evidence="1">
    <location>
        <begin position="58"/>
        <end position="79"/>
    </location>
</feature>
<organism evidence="2 3">
    <name type="scientific">Oharaeibacter diazotrophicus</name>
    <dbReference type="NCBI Taxonomy" id="1920512"/>
    <lineage>
        <taxon>Bacteria</taxon>
        <taxon>Pseudomonadati</taxon>
        <taxon>Pseudomonadota</taxon>
        <taxon>Alphaproteobacteria</taxon>
        <taxon>Hyphomicrobiales</taxon>
        <taxon>Pleomorphomonadaceae</taxon>
        <taxon>Oharaeibacter</taxon>
    </lineage>
</organism>
<gene>
    <name evidence="2" type="ORF">EDD54_1351</name>
</gene>
<keyword evidence="1" id="KW-1133">Transmembrane helix</keyword>
<proteinExistence type="predicted"/>
<name>A0A4R6RNQ5_9HYPH</name>
<dbReference type="RefSeq" id="WP_165644414.1">
    <property type="nucleotide sequence ID" value="NZ_BSPM01000008.1"/>
</dbReference>
<sequence>MTTTRSAPVWKLPLFRLLALNALAGATAGLVVSTGLVVLDVGGFGRLVAGDDTPLVPYALVTAGFVITLASVAMGVAVMRLGEGGEGGR</sequence>
<keyword evidence="1" id="KW-0812">Transmembrane</keyword>
<dbReference type="EMBL" id="SNXY01000006">
    <property type="protein sequence ID" value="TDP87456.1"/>
    <property type="molecule type" value="Genomic_DNA"/>
</dbReference>
<keyword evidence="1" id="KW-0472">Membrane</keyword>
<evidence type="ECO:0000313" key="2">
    <source>
        <dbReference type="EMBL" id="TDP87456.1"/>
    </source>
</evidence>
<comment type="caution">
    <text evidence="2">The sequence shown here is derived from an EMBL/GenBank/DDBJ whole genome shotgun (WGS) entry which is preliminary data.</text>
</comment>
<reference evidence="2 3" key="1">
    <citation type="submission" date="2019-03" db="EMBL/GenBank/DDBJ databases">
        <title>Genomic Encyclopedia of Type Strains, Phase IV (KMG-IV): sequencing the most valuable type-strain genomes for metagenomic binning, comparative biology and taxonomic classification.</title>
        <authorList>
            <person name="Goeker M."/>
        </authorList>
    </citation>
    <scope>NUCLEOTIDE SEQUENCE [LARGE SCALE GENOMIC DNA]</scope>
    <source>
        <strain evidence="2 3">DSM 102969</strain>
    </source>
</reference>
<protein>
    <submittedName>
        <fullName evidence="2">Uncharacterized protein</fullName>
    </submittedName>
</protein>